<keyword evidence="2" id="KW-1185">Reference proteome</keyword>
<sequence length="257" mass="28932">MPIPVHAKNRLAHTHKKKFLIVSTRRVGSTALALTLSDTPGVRCDKEMLFARKPHPSLQDKHVGITKVNDIHQFLETSSEATSGSKLTIPEYQAPMIDEICRLLIASEVSVVHLTRPLLLQYVSLRHAQKNKVWHSAKRSVPDWVQPDHPVPTKAANNAKEVGEEVEKFCREVMSVDTAIARLAHSLPYFHVAHAKINDRDALLKLGNFLGIKDTIKPNHALLRTTTDHTQFFSEQPEVLEVFSNYESIHQQSLLAN</sequence>
<proteinExistence type="predicted"/>
<dbReference type="EMBL" id="JAOTJC010000008">
    <property type="protein sequence ID" value="MCU7555007.1"/>
    <property type="molecule type" value="Genomic_DNA"/>
</dbReference>
<reference evidence="2" key="1">
    <citation type="submission" date="2023-07" db="EMBL/GenBank/DDBJ databases">
        <title>Study on multiphase classification of strain Alteromonas salexigens isolated from the Yellow Sea.</title>
        <authorList>
            <person name="Sun L."/>
        </authorList>
    </citation>
    <scope>NUCLEOTIDE SEQUENCE [LARGE SCALE GENOMIC DNA]</scope>
    <source>
        <strain evidence="2">ASW11-19</strain>
    </source>
</reference>
<evidence type="ECO:0008006" key="3">
    <source>
        <dbReference type="Google" id="ProtNLM"/>
    </source>
</evidence>
<dbReference type="SUPFAM" id="SSF52540">
    <property type="entry name" value="P-loop containing nucleoside triphosphate hydrolases"/>
    <property type="match status" value="1"/>
</dbReference>
<dbReference type="Proteomes" id="UP001209257">
    <property type="component" value="Unassembled WGS sequence"/>
</dbReference>
<evidence type="ECO:0000313" key="2">
    <source>
        <dbReference type="Proteomes" id="UP001209257"/>
    </source>
</evidence>
<organism evidence="1 2">
    <name type="scientific">Alteromonas salexigens</name>
    <dbReference type="NCBI Taxonomy" id="2982530"/>
    <lineage>
        <taxon>Bacteria</taxon>
        <taxon>Pseudomonadati</taxon>
        <taxon>Pseudomonadota</taxon>
        <taxon>Gammaproteobacteria</taxon>
        <taxon>Alteromonadales</taxon>
        <taxon>Alteromonadaceae</taxon>
        <taxon>Alteromonas/Salinimonas group</taxon>
        <taxon>Alteromonas</taxon>
    </lineage>
</organism>
<evidence type="ECO:0000313" key="1">
    <source>
        <dbReference type="EMBL" id="MCU7555007.1"/>
    </source>
</evidence>
<comment type="caution">
    <text evidence="1">The sequence shown here is derived from an EMBL/GenBank/DDBJ whole genome shotgun (WGS) entry which is preliminary data.</text>
</comment>
<gene>
    <name evidence="1" type="ORF">OCL06_10380</name>
</gene>
<dbReference type="InterPro" id="IPR027417">
    <property type="entry name" value="P-loop_NTPase"/>
</dbReference>
<protein>
    <recommendedName>
        <fullName evidence="3">Sulphotransferase Stf0 domain-containing protein</fullName>
    </recommendedName>
</protein>
<name>A0ABT2VNX0_9ALTE</name>
<dbReference type="Gene3D" id="3.40.50.300">
    <property type="entry name" value="P-loop containing nucleotide triphosphate hydrolases"/>
    <property type="match status" value="1"/>
</dbReference>
<accession>A0ABT2VNX0</accession>
<dbReference type="RefSeq" id="WP_262994242.1">
    <property type="nucleotide sequence ID" value="NZ_JAOTJC010000008.1"/>
</dbReference>